<dbReference type="EMBL" id="QJJR01000002">
    <property type="protein sequence ID" value="PXW92543.1"/>
    <property type="molecule type" value="Genomic_DNA"/>
</dbReference>
<dbReference type="AlphaFoldDB" id="A0A2V3WDF6"/>
<feature type="domain" description="Smf/DprA SLOG" evidence="2">
    <location>
        <begin position="78"/>
        <end position="287"/>
    </location>
</feature>
<dbReference type="SUPFAM" id="SSF102405">
    <property type="entry name" value="MCP/YpsA-like"/>
    <property type="match status" value="1"/>
</dbReference>
<proteinExistence type="inferred from homology"/>
<dbReference type="Proteomes" id="UP000247922">
    <property type="component" value="Unassembled WGS sequence"/>
</dbReference>
<accession>A0A2V3WDF6</accession>
<dbReference type="PANTHER" id="PTHR43022:SF1">
    <property type="entry name" value="PROTEIN SMF"/>
    <property type="match status" value="1"/>
</dbReference>
<keyword evidence="4" id="KW-1185">Reference proteome</keyword>
<evidence type="ECO:0000259" key="2">
    <source>
        <dbReference type="Pfam" id="PF02481"/>
    </source>
</evidence>
<protein>
    <submittedName>
        <fullName evidence="3">DNA processing protein</fullName>
    </submittedName>
</protein>
<dbReference type="RefSeq" id="WP_110250424.1">
    <property type="nucleotide sequence ID" value="NZ_QJJR01000002.1"/>
</dbReference>
<dbReference type="InterPro" id="IPR057666">
    <property type="entry name" value="DrpA_SLOG"/>
</dbReference>
<evidence type="ECO:0000256" key="1">
    <source>
        <dbReference type="ARBA" id="ARBA00006525"/>
    </source>
</evidence>
<dbReference type="NCBIfam" id="TIGR00732">
    <property type="entry name" value="dprA"/>
    <property type="match status" value="1"/>
</dbReference>
<dbReference type="InterPro" id="IPR003488">
    <property type="entry name" value="DprA"/>
</dbReference>
<dbReference type="OrthoDB" id="9785707at2"/>
<name>A0A2V3WDF6_9BACI</name>
<comment type="similarity">
    <text evidence="1">Belongs to the DprA/Smf family.</text>
</comment>
<reference evidence="3 4" key="1">
    <citation type="submission" date="2018-05" db="EMBL/GenBank/DDBJ databases">
        <title>Genomic Encyclopedia of Type Strains, Phase IV (KMG-IV): sequencing the most valuable type-strain genomes for metagenomic binning, comparative biology and taxonomic classification.</title>
        <authorList>
            <person name="Goeker M."/>
        </authorList>
    </citation>
    <scope>NUCLEOTIDE SEQUENCE [LARGE SCALE GENOMIC DNA]</scope>
    <source>
        <strain evidence="3 4">DSM 22440</strain>
    </source>
</reference>
<dbReference type="PANTHER" id="PTHR43022">
    <property type="entry name" value="PROTEIN SMF"/>
    <property type="match status" value="1"/>
</dbReference>
<evidence type="ECO:0000313" key="3">
    <source>
        <dbReference type="EMBL" id="PXW92543.1"/>
    </source>
</evidence>
<dbReference type="Gene3D" id="3.40.50.450">
    <property type="match status" value="1"/>
</dbReference>
<organism evidence="3 4">
    <name type="scientific">Streptohalobacillus salinus</name>
    <dbReference type="NCBI Taxonomy" id="621096"/>
    <lineage>
        <taxon>Bacteria</taxon>
        <taxon>Bacillati</taxon>
        <taxon>Bacillota</taxon>
        <taxon>Bacilli</taxon>
        <taxon>Bacillales</taxon>
        <taxon>Bacillaceae</taxon>
        <taxon>Streptohalobacillus</taxon>
    </lineage>
</organism>
<evidence type="ECO:0000313" key="4">
    <source>
        <dbReference type="Proteomes" id="UP000247922"/>
    </source>
</evidence>
<dbReference type="Pfam" id="PF02481">
    <property type="entry name" value="DNA_processg_A"/>
    <property type="match status" value="1"/>
</dbReference>
<dbReference type="GO" id="GO:0009294">
    <property type="term" value="P:DNA-mediated transformation"/>
    <property type="evidence" value="ECO:0007669"/>
    <property type="project" value="InterPro"/>
</dbReference>
<comment type="caution">
    <text evidence="3">The sequence shown here is derived from an EMBL/GenBank/DDBJ whole genome shotgun (WGS) entry which is preliminary data.</text>
</comment>
<sequence length="308" mass="35179">MLTERDLLIYLYEDHLLNRHQLHQLINETKKFTFDDFMSPPAWLSRMIPCKQLNTIKEALRNQKRLHAFLTTARPYKTWTYLDDDYPPVFRTIPDPPVILYGKGDAMLIHHPSRLSVIGTREPSASAKSIVYYLLKPLINQDFILVSGLAKGIDSYVHRLASYYGGKTIAIIAGGFSHPYPKENLQLFHHLGEKHLIISEYPINEPIKKYMFPERNRLISGLSFATLIIEAKQKSGTMITADQALEQGRIVMAVPGSILDIHTEGCHTLLQSGAKLVRNTYDIVEEWDAEALNWAEIATKSSDFRKKS</sequence>
<gene>
    <name evidence="3" type="ORF">DES38_102124</name>
</gene>